<reference evidence="2 3" key="1">
    <citation type="submission" date="2024-01" db="EMBL/GenBank/DDBJ databases">
        <title>A telomere-to-telomere, gap-free genome of sweet tea (Lithocarpus litseifolius).</title>
        <authorList>
            <person name="Zhou J."/>
        </authorList>
    </citation>
    <scope>NUCLEOTIDE SEQUENCE [LARGE SCALE GENOMIC DNA]</scope>
    <source>
        <strain evidence="2">Zhou-2022a</strain>
        <tissue evidence="2">Leaf</tissue>
    </source>
</reference>
<evidence type="ECO:0000313" key="2">
    <source>
        <dbReference type="EMBL" id="KAL0009446.1"/>
    </source>
</evidence>
<evidence type="ECO:0000313" key="3">
    <source>
        <dbReference type="Proteomes" id="UP001459277"/>
    </source>
</evidence>
<proteinExistence type="predicted"/>
<dbReference type="PANTHER" id="PTHR46890:SF1">
    <property type="entry name" value="REVERSE TRANSCRIPTASE DOMAIN-CONTAINING PROTEIN"/>
    <property type="match status" value="1"/>
</dbReference>
<evidence type="ECO:0000259" key="1">
    <source>
        <dbReference type="PROSITE" id="PS50878"/>
    </source>
</evidence>
<feature type="domain" description="Reverse transcriptase" evidence="1">
    <location>
        <begin position="214"/>
        <end position="494"/>
    </location>
</feature>
<dbReference type="AlphaFoldDB" id="A0AAW2DG75"/>
<dbReference type="Proteomes" id="UP001459277">
    <property type="component" value="Unassembled WGS sequence"/>
</dbReference>
<protein>
    <recommendedName>
        <fullName evidence="1">Reverse transcriptase domain-containing protein</fullName>
    </recommendedName>
</protein>
<dbReference type="PANTHER" id="PTHR46890">
    <property type="entry name" value="NON-LTR RETROLELEMENT REVERSE TRANSCRIPTASE-LIKE PROTEIN-RELATED"/>
    <property type="match status" value="1"/>
</dbReference>
<dbReference type="Pfam" id="PF00078">
    <property type="entry name" value="RVT_1"/>
    <property type="match status" value="1"/>
</dbReference>
<accession>A0AAW2DG75</accession>
<comment type="caution">
    <text evidence="2">The sequence shown here is derived from an EMBL/GenBank/DDBJ whole genome shotgun (WGS) entry which is preliminary data.</text>
</comment>
<dbReference type="InterPro" id="IPR052343">
    <property type="entry name" value="Retrotransposon-Effector_Assoc"/>
</dbReference>
<dbReference type="PROSITE" id="PS50878">
    <property type="entry name" value="RT_POL"/>
    <property type="match status" value="1"/>
</dbReference>
<sequence>MWLKVEGFVEKKLKALKEDLKKWNKEVFGDLAFKKKSLLSELLGLDAKEDILGLSHEDQARRTQVKGEIEVLASMEETSWRQKSCALYVKEGDNNTRFFRRSANSHRRANHISSVEVDGVFYEDEPAVRAQVVRFYQDLYTETNTWRPTEDGLDFDSIGEEDRLSLEREFSKEVSQALAEMEGDKAPGPDGFTMAFFQKCWRVVEADVMAVFKHFHRYSVFERSFNASFLTLIPKKFDAVSIKDFRPISLVGSVYKLLSKVLANRLRVVLDSLISETQNSFVGGRQILDSVLIANECLDNRLKFHSPGVVCKLDIEKAYDHVNWDALFYLLNRMGFGLKWREWIKACISTVRFSVLVNGSPAGFFGSSRGLRQGDPLSPLLFLLVMEVLSRILKKTEDCGLLRGFHVGLVNSIGVRISHLLFADNTILFFDASKDQLLAIRLALSCFQAFTGLKVNVGKSEIVPVGEVGNIDALANILSCRVGSLPMKYLGMPLGTSYKTASIWNPILEKMEKKLSYWKRLYLSKGGRLTLLKSTLSSLPTYYLSLFTIPVAVANRLERIQRKFLWGSSE</sequence>
<dbReference type="InterPro" id="IPR043502">
    <property type="entry name" value="DNA/RNA_pol_sf"/>
</dbReference>
<dbReference type="EMBL" id="JAZDWU010000003">
    <property type="protein sequence ID" value="KAL0009446.1"/>
    <property type="molecule type" value="Genomic_DNA"/>
</dbReference>
<name>A0AAW2DG75_9ROSI</name>
<dbReference type="InterPro" id="IPR000477">
    <property type="entry name" value="RT_dom"/>
</dbReference>
<dbReference type="SUPFAM" id="SSF56672">
    <property type="entry name" value="DNA/RNA polymerases"/>
    <property type="match status" value="1"/>
</dbReference>
<gene>
    <name evidence="2" type="ORF">SO802_010948</name>
</gene>
<dbReference type="CDD" id="cd01650">
    <property type="entry name" value="RT_nLTR_like"/>
    <property type="match status" value="1"/>
</dbReference>
<keyword evidence="3" id="KW-1185">Reference proteome</keyword>
<organism evidence="2 3">
    <name type="scientific">Lithocarpus litseifolius</name>
    <dbReference type="NCBI Taxonomy" id="425828"/>
    <lineage>
        <taxon>Eukaryota</taxon>
        <taxon>Viridiplantae</taxon>
        <taxon>Streptophyta</taxon>
        <taxon>Embryophyta</taxon>
        <taxon>Tracheophyta</taxon>
        <taxon>Spermatophyta</taxon>
        <taxon>Magnoliopsida</taxon>
        <taxon>eudicotyledons</taxon>
        <taxon>Gunneridae</taxon>
        <taxon>Pentapetalae</taxon>
        <taxon>rosids</taxon>
        <taxon>fabids</taxon>
        <taxon>Fagales</taxon>
        <taxon>Fagaceae</taxon>
        <taxon>Lithocarpus</taxon>
    </lineage>
</organism>